<feature type="non-terminal residue" evidence="3">
    <location>
        <position position="1"/>
    </location>
</feature>
<feature type="transmembrane region" description="Helical" evidence="2">
    <location>
        <begin position="47"/>
        <end position="65"/>
    </location>
</feature>
<dbReference type="VEuPathDB" id="CryptoDB:Cvel_20623"/>
<keyword evidence="2" id="KW-1133">Transmembrane helix</keyword>
<dbReference type="EMBL" id="CDMZ01000957">
    <property type="protein sequence ID" value="CEM24600.1"/>
    <property type="molecule type" value="Genomic_DNA"/>
</dbReference>
<feature type="compositionally biased region" description="Basic and acidic residues" evidence="1">
    <location>
        <begin position="151"/>
        <end position="161"/>
    </location>
</feature>
<feature type="region of interest" description="Disordered" evidence="1">
    <location>
        <begin position="432"/>
        <end position="563"/>
    </location>
</feature>
<feature type="compositionally biased region" description="Polar residues" evidence="1">
    <location>
        <begin position="449"/>
        <end position="463"/>
    </location>
</feature>
<name>A0A0G4G7L8_9ALVE</name>
<evidence type="ECO:0000256" key="2">
    <source>
        <dbReference type="SAM" id="Phobius"/>
    </source>
</evidence>
<dbReference type="AlphaFoldDB" id="A0A0G4G7L8"/>
<feature type="compositionally biased region" description="Polar residues" evidence="1">
    <location>
        <begin position="166"/>
        <end position="179"/>
    </location>
</feature>
<keyword evidence="2" id="KW-0472">Membrane</keyword>
<organism evidence="3">
    <name type="scientific">Chromera velia CCMP2878</name>
    <dbReference type="NCBI Taxonomy" id="1169474"/>
    <lineage>
        <taxon>Eukaryota</taxon>
        <taxon>Sar</taxon>
        <taxon>Alveolata</taxon>
        <taxon>Colpodellida</taxon>
        <taxon>Chromeraceae</taxon>
        <taxon>Chromera</taxon>
    </lineage>
</organism>
<feature type="transmembrane region" description="Helical" evidence="2">
    <location>
        <begin position="299"/>
        <end position="317"/>
    </location>
</feature>
<proteinExistence type="predicted"/>
<evidence type="ECO:0000256" key="1">
    <source>
        <dbReference type="SAM" id="MobiDB-lite"/>
    </source>
</evidence>
<feature type="compositionally biased region" description="Polar residues" evidence="1">
    <location>
        <begin position="407"/>
        <end position="420"/>
    </location>
</feature>
<feature type="region of interest" description="Disordered" evidence="1">
    <location>
        <begin position="387"/>
        <end position="420"/>
    </location>
</feature>
<feature type="compositionally biased region" description="Basic and acidic residues" evidence="1">
    <location>
        <begin position="208"/>
        <end position="218"/>
    </location>
</feature>
<feature type="transmembrane region" description="Helical" evidence="2">
    <location>
        <begin position="256"/>
        <end position="279"/>
    </location>
</feature>
<sequence length="563" mass="61135">IVALFFGADATGAKSDGSYRPQDFKAEEVLSALFGVVGTLFTGSTRVIMGVVVSEIISVIPLFCLEKLLYRRPPYVYQLEPLVPELKAGSEIKMSRVEKLLKMSVHGKKAVIGTESTTRYRFFFTSPSEKKPLIRHQKKDTRTSETTVSGKGREESRHNSFKDIFSPTQSIDASEGSSPTREKDVAQPTRGFNRGSICSTNVDSEAGEVEREGERPMDSSESPVTPTEREDLWLLPEEYRAAYVERALRLVTGGRIIAMILYLGSAYYLIMFSLVYAASPGDILDFLTTSGFAMMMDSVVRPLIIASITTLIIRAIVRRRSRVAVSVLSKFPELGYFKEEAYGKGGKASLGESQSKITSATLETGREDDDQASSVFLVEDRYPMRSLSFEGSQGGTEGQQRMDSRGSRMSSLAQQFSQKASELGSVSGVKGVKGKGLLQGRGGLETVEESSSGISMDAQSAVGSESLPPAPLTMDKIGRTGGGSERIHEDSEGESEEDLPPAPASSFSFTGGIASLRKLGSRKERSPKQGQTSGGDTAGWTRMPSQSSVSYMRVTNMRGDQAQ</sequence>
<accession>A0A0G4G7L8</accession>
<protein>
    <submittedName>
        <fullName evidence="3">Uncharacterized protein</fullName>
    </submittedName>
</protein>
<keyword evidence="2" id="KW-0812">Transmembrane</keyword>
<reference evidence="3" key="1">
    <citation type="submission" date="2014-11" db="EMBL/GenBank/DDBJ databases">
        <authorList>
            <person name="Otto D Thomas"/>
            <person name="Naeem Raeece"/>
        </authorList>
    </citation>
    <scope>NUCLEOTIDE SEQUENCE</scope>
</reference>
<evidence type="ECO:0000313" key="3">
    <source>
        <dbReference type="EMBL" id="CEM24600.1"/>
    </source>
</evidence>
<feature type="region of interest" description="Disordered" evidence="1">
    <location>
        <begin position="133"/>
        <end position="228"/>
    </location>
</feature>
<gene>
    <name evidence="3" type="ORF">Cvel_20623</name>
</gene>